<feature type="region of interest" description="Disordered" evidence="1">
    <location>
        <begin position="164"/>
        <end position="203"/>
    </location>
</feature>
<dbReference type="Gene3D" id="2.60.40.10">
    <property type="entry name" value="Immunoglobulins"/>
    <property type="match status" value="1"/>
</dbReference>
<dbReference type="STRING" id="160454.RV10_GL002274"/>
<dbReference type="eggNOG" id="COG4932">
    <property type="taxonomic scope" value="Bacteria"/>
</dbReference>
<feature type="domain" description="SpaA-like prealbumin fold" evidence="3">
    <location>
        <begin position="1429"/>
        <end position="1506"/>
    </location>
</feature>
<evidence type="ECO:0000313" key="4">
    <source>
        <dbReference type="EMBL" id="EOH95227.1"/>
    </source>
</evidence>
<reference evidence="4 5" key="1">
    <citation type="submission" date="2013-02" db="EMBL/GenBank/DDBJ databases">
        <title>The Genome Sequence of Enterococcus pallens BAA-351.</title>
        <authorList>
            <consortium name="The Broad Institute Genome Sequencing Platform"/>
            <consortium name="The Broad Institute Genome Sequencing Center for Infectious Disease"/>
            <person name="Earl A.M."/>
            <person name="Gilmore M.S."/>
            <person name="Lebreton F."/>
            <person name="Walker B."/>
            <person name="Young S.K."/>
            <person name="Zeng Q."/>
            <person name="Gargeya S."/>
            <person name="Fitzgerald M."/>
            <person name="Haas B."/>
            <person name="Abouelleil A."/>
            <person name="Alvarado L."/>
            <person name="Arachchi H.M."/>
            <person name="Berlin A.M."/>
            <person name="Chapman S.B."/>
            <person name="Dewar J."/>
            <person name="Goldberg J."/>
            <person name="Griggs A."/>
            <person name="Gujja S."/>
            <person name="Hansen M."/>
            <person name="Howarth C."/>
            <person name="Imamovic A."/>
            <person name="Larimer J."/>
            <person name="McCowan C."/>
            <person name="Murphy C."/>
            <person name="Neiman D."/>
            <person name="Pearson M."/>
            <person name="Priest M."/>
            <person name="Roberts A."/>
            <person name="Saif S."/>
            <person name="Shea T."/>
            <person name="Sisk P."/>
            <person name="Sykes S."/>
            <person name="Wortman J."/>
            <person name="Nusbaum C."/>
            <person name="Birren B."/>
        </authorList>
    </citation>
    <scope>NUCLEOTIDE SEQUENCE [LARGE SCALE GENOMIC DNA]</scope>
    <source>
        <strain evidence="4 5">ATCC BAA-351</strain>
    </source>
</reference>
<feature type="compositionally biased region" description="Polar residues" evidence="1">
    <location>
        <begin position="164"/>
        <end position="179"/>
    </location>
</feature>
<keyword evidence="2" id="KW-0472">Membrane</keyword>
<dbReference type="InterPro" id="IPR041033">
    <property type="entry name" value="SpaA_PFL_dom_1"/>
</dbReference>
<accession>R2QFE0</accession>
<proteinExistence type="predicted"/>
<evidence type="ECO:0000259" key="3">
    <source>
        <dbReference type="Pfam" id="PF17802"/>
    </source>
</evidence>
<dbReference type="InterPro" id="IPR013783">
    <property type="entry name" value="Ig-like_fold"/>
</dbReference>
<dbReference type="PATRIC" id="fig|1158607.3.peg.1172"/>
<evidence type="ECO:0000256" key="1">
    <source>
        <dbReference type="SAM" id="MobiDB-lite"/>
    </source>
</evidence>
<protein>
    <recommendedName>
        <fullName evidence="3">SpaA-like prealbumin fold domain-containing protein</fullName>
    </recommendedName>
</protein>
<gene>
    <name evidence="4" type="ORF">UAU_01189</name>
</gene>
<feature type="transmembrane region" description="Helical" evidence="2">
    <location>
        <begin position="1534"/>
        <end position="1564"/>
    </location>
</feature>
<comment type="caution">
    <text evidence="4">The sequence shown here is derived from an EMBL/GenBank/DDBJ whole genome shotgun (WGS) entry which is preliminary data.</text>
</comment>
<sequence>MKKLFSILGSIIFLAILLLPLFHPILTAVAEESQPKLLTVSHNGKKVTADQEIEAGDNDTIQIKATGDFTLKIPKSEGYEIGLLPEEEQQEIKSKSKETENLSFAVTAAEEGYEIQLEKDMTVYFKLNLLAESATLRGTASFKEVNLPETQINLIHLVKPAATIESSAPQPEETTSSAEENQEANEKLQESQESSSAAEVTTESSEEIKEVVFYKDDKKLDDKTKLTVEEGEAFNPSENVTAKSVDGATEYPVKAVVKKEGKKISLSDGSFIPKLETNYHVEYQAVEKKTNETIATQSIGLLVSNGSLDVSLEWVTNDAAQQTHLTHIVSQTNGLRLLTYKLNIVTETKNYKKGEIKITLPANSMNFSNSTGLNKFRQWSQTNISLAPIGQSTDIFAYEKAPDGSLIITNQKDINETIHQSFELSMLFSANEDGSNQGYVRARQIYHGTNASMAFNVEDSSQTEPAKKNFKTNSIKLTLNTSYAQPTMNKFSTPFNPYEWKAEDIGHNRPDNFYNYRWIKFDITHMGGTVNGKNLVMNFTDQFAFERGSTKRNLTKAEVDSLKIFPYYAVNNNRQYFVTEGNAGLDSRTTSSSGQIKWTSKTNRNHTDFIGTNTQYGEGSNDQHHFYFVVGFPKNKFETTDKIHNTITSEYRDGDTNTWYSTDTKTTVATLSEYSFEYPPGDLTSSRKIFAHRSYDTWDPTYSIYGSTSGSTSLKKELVIPVLKAGNDVTIHTAKATYSANQSKAGGIFSFELTDDHAKWKTGGTSPVDMKAEDFYFSQMRIQTQTLLPNAAKNWTQQDGVKLPYLKIMYQDDDSGNWKEHSQLIAPKVYPNAGTNPDGTKYDKYGWGAARSGETNSGVYGVFDLVKDYGIKPYRLRMVTVDKAGNKTKSDGAVGQVTVNVQYDMTIRGIDTTDNKVTQLESWNNNNQLDSLTIHNFTGWKVEGYYSSTGKYTHYNPDHNTANDRFTQDVKEYGDYLERREANHTITTEPEKSFMDKQVVHQSNDPGNKSNLVNWKINWAEGYDIGLTDLDEIRQMFTNGQLKVPERKMIRFTDLLPAGHTYESASVYYRGKWLVEDEDYTVTLTENYGNTGRTLVRFQIDPSSVTNKSGYLSEKGITTNRKGIRGNTLSVNLITRIAWADRFLANENATSSNRNSATIQLFNQNYTPEAMLGDAKTGTAANTEIKSELNNSNASHASPGTITKNSLNAYEAVEITGETSVENGLSKFVKADEEGAIFDISGTGKFSPTGNYFYRLDYRTEASVEENYVKNVVLFDQLEQVNTNQQGYSQGWKGILVDVDTSYARSKGIDAKIYVNNNLITPFKPGGGSLNSASGWKLFTSSMSEADRKNIKTIAVDLTKTTTGVDKQFKNNEYINITFKMKMPENMPSLPKAYNVPWLSSTRVTSGNAVSDVTEGVYTDFQLYRNPDLTIVKQDLENPSTKLDGVKFELEYPDGTKKDYTTNNLGQIKVTDLEPGKYKLREKSTKFGYELLAGVYEFTVNDDRTVTHPKDTNHWKYSFSENTISLNVYNRKKFILPITGGTGAAISLLLIVAIAVIAGLGWYLKRYRFTA</sequence>
<evidence type="ECO:0000256" key="2">
    <source>
        <dbReference type="SAM" id="Phobius"/>
    </source>
</evidence>
<name>R2QFE0_9ENTE</name>
<evidence type="ECO:0000313" key="5">
    <source>
        <dbReference type="Proteomes" id="UP000013782"/>
    </source>
</evidence>
<dbReference type="Proteomes" id="UP000013782">
    <property type="component" value="Unassembled WGS sequence"/>
</dbReference>
<dbReference type="EMBL" id="AJAQ01000011">
    <property type="protein sequence ID" value="EOH95227.1"/>
    <property type="molecule type" value="Genomic_DNA"/>
</dbReference>
<dbReference type="SUPFAM" id="SSF49478">
    <property type="entry name" value="Cna protein B-type domain"/>
    <property type="match status" value="1"/>
</dbReference>
<keyword evidence="2" id="KW-0812">Transmembrane</keyword>
<organism evidence="4 5">
    <name type="scientific">Enterococcus pallens ATCC BAA-351</name>
    <dbReference type="NCBI Taxonomy" id="1158607"/>
    <lineage>
        <taxon>Bacteria</taxon>
        <taxon>Bacillati</taxon>
        <taxon>Bacillota</taxon>
        <taxon>Bacilli</taxon>
        <taxon>Lactobacillales</taxon>
        <taxon>Enterococcaceae</taxon>
        <taxon>Enterococcus</taxon>
    </lineage>
</organism>
<dbReference type="Pfam" id="PF17802">
    <property type="entry name" value="SpaA"/>
    <property type="match status" value="1"/>
</dbReference>
<dbReference type="HOGENOM" id="CLU_245472_0_0_9"/>
<dbReference type="RefSeq" id="WP_010756219.1">
    <property type="nucleotide sequence ID" value="NZ_ASWD01000002.1"/>
</dbReference>
<keyword evidence="2" id="KW-1133">Transmembrane helix</keyword>
<keyword evidence="5" id="KW-1185">Reference proteome</keyword>
<feature type="compositionally biased region" description="Low complexity" evidence="1">
    <location>
        <begin position="191"/>
        <end position="203"/>
    </location>
</feature>